<dbReference type="AlphaFoldDB" id="A0A1G6S0F9"/>
<proteinExistence type="predicted"/>
<evidence type="ECO:0000313" key="2">
    <source>
        <dbReference type="Proteomes" id="UP000324896"/>
    </source>
</evidence>
<dbReference type="EMBL" id="FMYT01000026">
    <property type="protein sequence ID" value="SDD10144.1"/>
    <property type="molecule type" value="Genomic_DNA"/>
</dbReference>
<protein>
    <submittedName>
        <fullName evidence="1">Uncharacterized protein</fullName>
    </submittedName>
</protein>
<reference evidence="1 2" key="1">
    <citation type="submission" date="2016-10" db="EMBL/GenBank/DDBJ databases">
        <authorList>
            <person name="Varghese N."/>
            <person name="Submissions S."/>
        </authorList>
    </citation>
    <scope>NUCLEOTIDE SEQUENCE [LARGE SCALE GENOMIC DNA]</scope>
    <source>
        <strain evidence="1 2">WG10</strain>
    </source>
</reference>
<dbReference type="Proteomes" id="UP000324896">
    <property type="component" value="Unassembled WGS sequence"/>
</dbReference>
<organism evidence="1 2">
    <name type="scientific">Halanaerobium congolense</name>
    <dbReference type="NCBI Taxonomy" id="54121"/>
    <lineage>
        <taxon>Bacteria</taxon>
        <taxon>Bacillati</taxon>
        <taxon>Bacillota</taxon>
        <taxon>Clostridia</taxon>
        <taxon>Halanaerobiales</taxon>
        <taxon>Halanaerobiaceae</taxon>
        <taxon>Halanaerobium</taxon>
    </lineage>
</organism>
<name>A0A1G6S0F9_9FIRM</name>
<evidence type="ECO:0000313" key="1">
    <source>
        <dbReference type="EMBL" id="SDD10144.1"/>
    </source>
</evidence>
<gene>
    <name evidence="1" type="ORF">SAMN04488597_12639</name>
</gene>
<sequence>MSKFKLEQSDEILITPTGLVTVGKLLSITSLKEKLNKVKIPDIDEPLIKNHEVLYSYAGLLAQGKVSFDNIEEFRDLDS</sequence>
<feature type="non-terminal residue" evidence="1">
    <location>
        <position position="79"/>
    </location>
</feature>
<accession>A0A1G6S0F9</accession>